<sequence>MSFANTYADAVRAEAYAQLQFPGTYHLAFRDLPALLGPGRGRALDFGCGAGRSTRFLRALGFQAEGADCSEAMLAQARLRDGEGTYLRVPDGDLSLLAPGRYARILCAFTFDNVRPEAKPALFRQLAGLLAPGGRLLNLVSSEALYRLEWASFSTAGFPGNRAARPGDLVYTVMKDVPDARPVPDVFCPEAQYQALYAGAGLARVAVHRPLGRPEEPFPWISERLEAPWRIDVLARPEAGAAPALGRVWGLAGGPC</sequence>
<dbReference type="Gene3D" id="3.40.50.150">
    <property type="entry name" value="Vaccinia Virus protein VP39"/>
    <property type="match status" value="1"/>
</dbReference>
<accession>A0AA48H1L2</accession>
<dbReference type="Pfam" id="PF13649">
    <property type="entry name" value="Methyltransf_25"/>
    <property type="match status" value="1"/>
</dbReference>
<dbReference type="CDD" id="cd02440">
    <property type="entry name" value="AdoMet_MTases"/>
    <property type="match status" value="1"/>
</dbReference>
<reference evidence="2" key="1">
    <citation type="journal article" date="2023" name="Int. J. Syst. Evol. Microbiol.">
        <title>Mesoterricola silvestris gen. nov., sp. nov., Mesoterricola sediminis sp. nov., Geothrix oryzae sp. nov., Geothrix edaphica sp. nov., Geothrix rubra sp. nov., and Geothrix limicola sp. nov., six novel members of Acidobacteriota isolated from soils.</title>
        <authorList>
            <person name="Itoh H."/>
            <person name="Sugisawa Y."/>
            <person name="Mise K."/>
            <person name="Xu Z."/>
            <person name="Kuniyasu M."/>
            <person name="Ushijima N."/>
            <person name="Kawano K."/>
            <person name="Kobayashi E."/>
            <person name="Shiratori Y."/>
            <person name="Masuda Y."/>
            <person name="Senoo K."/>
        </authorList>
    </citation>
    <scope>NUCLEOTIDE SEQUENCE</scope>
    <source>
        <strain evidence="2">W786</strain>
    </source>
</reference>
<name>A0AA48H1L2_9BACT</name>
<dbReference type="RefSeq" id="WP_243329182.1">
    <property type="nucleotide sequence ID" value="NZ_AP027081.1"/>
</dbReference>
<keyword evidence="3" id="KW-1185">Reference proteome</keyword>
<dbReference type="InterPro" id="IPR041698">
    <property type="entry name" value="Methyltransf_25"/>
</dbReference>
<dbReference type="InterPro" id="IPR029063">
    <property type="entry name" value="SAM-dependent_MTases_sf"/>
</dbReference>
<feature type="domain" description="Methyltransferase" evidence="1">
    <location>
        <begin position="44"/>
        <end position="134"/>
    </location>
</feature>
<protein>
    <recommendedName>
        <fullName evidence="1">Methyltransferase domain-containing protein</fullName>
    </recommendedName>
</protein>
<dbReference type="Proteomes" id="UP001228113">
    <property type="component" value="Chromosome"/>
</dbReference>
<proteinExistence type="predicted"/>
<organism evidence="2 3">
    <name type="scientific">Mesoterricola sediminis</name>
    <dbReference type="NCBI Taxonomy" id="2927980"/>
    <lineage>
        <taxon>Bacteria</taxon>
        <taxon>Pseudomonadati</taxon>
        <taxon>Acidobacteriota</taxon>
        <taxon>Holophagae</taxon>
        <taxon>Holophagales</taxon>
        <taxon>Holophagaceae</taxon>
        <taxon>Mesoterricola</taxon>
    </lineage>
</organism>
<gene>
    <name evidence="2" type="ORF">METESE_32880</name>
</gene>
<dbReference type="SUPFAM" id="SSF53335">
    <property type="entry name" value="S-adenosyl-L-methionine-dependent methyltransferases"/>
    <property type="match status" value="1"/>
</dbReference>
<dbReference type="EMBL" id="AP027081">
    <property type="protein sequence ID" value="BDU78330.1"/>
    <property type="molecule type" value="Genomic_DNA"/>
</dbReference>
<evidence type="ECO:0000313" key="3">
    <source>
        <dbReference type="Proteomes" id="UP001228113"/>
    </source>
</evidence>
<dbReference type="KEGG" id="msea:METESE_32880"/>
<dbReference type="AlphaFoldDB" id="A0AA48H1L2"/>
<evidence type="ECO:0000313" key="2">
    <source>
        <dbReference type="EMBL" id="BDU78330.1"/>
    </source>
</evidence>
<evidence type="ECO:0000259" key="1">
    <source>
        <dbReference type="Pfam" id="PF13649"/>
    </source>
</evidence>